<evidence type="ECO:0000256" key="2">
    <source>
        <dbReference type="ARBA" id="ARBA00022679"/>
    </source>
</evidence>
<gene>
    <name evidence="4" type="ORF">DEAC_c08430</name>
</gene>
<accession>A0A0J1FTW8</accession>
<evidence type="ECO:0000313" key="4">
    <source>
        <dbReference type="EMBL" id="KLU66909.1"/>
    </source>
</evidence>
<dbReference type="EC" id="2.4.1.11" evidence="4"/>
<dbReference type="RefSeq" id="WP_047808777.1">
    <property type="nucleotide sequence ID" value="NZ_LDZY01000003.1"/>
</dbReference>
<dbReference type="AlphaFoldDB" id="A0A0J1FTW8"/>
<dbReference type="PANTHER" id="PTHR12526">
    <property type="entry name" value="GLYCOSYLTRANSFERASE"/>
    <property type="match status" value="1"/>
</dbReference>
<name>A0A0J1FTW8_9FIRM</name>
<dbReference type="EMBL" id="LDZY01000003">
    <property type="protein sequence ID" value="KLU66909.1"/>
    <property type="molecule type" value="Genomic_DNA"/>
</dbReference>
<dbReference type="PATRIC" id="fig|476652.3.peg.864"/>
<evidence type="ECO:0000313" key="5">
    <source>
        <dbReference type="Proteomes" id="UP000036356"/>
    </source>
</evidence>
<sequence length="376" mass="43022">MKVCILTTAHSPFDERIFHKEARSLAEAGYEVVIVAPYTTSLVKEGIRIQAVPPLSSRSDRIWRLRSLYQTALREKADIYHFHDPDLIPVGLRLSRKHRKPVIYDVHEYYGDSLLTRYWLPKPMRKFVAKTVDRVEKRAARSFAGIITVNNHMAELFKRENPEGEILHNYPLQRQFQFPRPEGSKPPVILYLGGINRERGLEIILRAMPLVREKHPEAVCELVGPAETEDLGPDFSDLTPWLERGNVHLRGKVPYEQVPGILAQSSIALVPLLPTLNYRKAIPVKLLEYMAAGLPVAGSRFGYIEEIIEQNQCGLLCKPGDPESLAQAICTFIDNPAESLTYGQNGWDAFQREYTWEKEQSKLLRLYKRILSARKL</sequence>
<dbReference type="Gene3D" id="3.40.50.2000">
    <property type="entry name" value="Glycogen Phosphorylase B"/>
    <property type="match status" value="2"/>
</dbReference>
<dbReference type="Pfam" id="PF13692">
    <property type="entry name" value="Glyco_trans_1_4"/>
    <property type="match status" value="1"/>
</dbReference>
<keyword evidence="5" id="KW-1185">Reference proteome</keyword>
<dbReference type="InterPro" id="IPR028098">
    <property type="entry name" value="Glyco_trans_4-like_N"/>
</dbReference>
<feature type="domain" description="Glycosyltransferase subfamily 4-like N-terminal" evidence="3">
    <location>
        <begin position="16"/>
        <end position="159"/>
    </location>
</feature>
<proteinExistence type="predicted"/>
<dbReference type="STRING" id="476652.DEAC_c08430"/>
<evidence type="ECO:0000256" key="1">
    <source>
        <dbReference type="ARBA" id="ARBA00022676"/>
    </source>
</evidence>
<dbReference type="PANTHER" id="PTHR12526:SF629">
    <property type="entry name" value="TEICHURONIC ACID BIOSYNTHESIS GLYCOSYLTRANSFERASE TUAH-RELATED"/>
    <property type="match status" value="1"/>
</dbReference>
<comment type="caution">
    <text evidence="4">The sequence shown here is derived from an EMBL/GenBank/DDBJ whole genome shotgun (WGS) entry which is preliminary data.</text>
</comment>
<dbReference type="GO" id="GO:0004373">
    <property type="term" value="F:alpha-1,4-glucan glucosyltransferase (UDP-glucose donor) activity"/>
    <property type="evidence" value="ECO:0007669"/>
    <property type="project" value="UniProtKB-EC"/>
</dbReference>
<protein>
    <submittedName>
        <fullName evidence="4">Glycogen synthase</fullName>
        <ecNumber evidence="4">2.4.1.11</ecNumber>
    </submittedName>
</protein>
<dbReference type="CDD" id="cd03794">
    <property type="entry name" value="GT4_WbuB-like"/>
    <property type="match status" value="1"/>
</dbReference>
<keyword evidence="1 4" id="KW-0328">Glycosyltransferase</keyword>
<dbReference type="Pfam" id="PF13439">
    <property type="entry name" value="Glyco_transf_4"/>
    <property type="match status" value="1"/>
</dbReference>
<reference evidence="4 5" key="1">
    <citation type="submission" date="2015-06" db="EMBL/GenBank/DDBJ databases">
        <title>Draft genome of the moderately acidophilic sulfate reducer Candidatus Desulfosporosinus acididurans strain M1.</title>
        <authorList>
            <person name="Poehlein A."/>
            <person name="Petzsch P."/>
            <person name="Johnson B.D."/>
            <person name="Schloemann M."/>
            <person name="Daniel R."/>
            <person name="Muehling M."/>
        </authorList>
    </citation>
    <scope>NUCLEOTIDE SEQUENCE [LARGE SCALE GENOMIC DNA]</scope>
    <source>
        <strain evidence="4 5">M1</strain>
    </source>
</reference>
<organism evidence="4 5">
    <name type="scientific">Desulfosporosinus acididurans</name>
    <dbReference type="NCBI Taxonomy" id="476652"/>
    <lineage>
        <taxon>Bacteria</taxon>
        <taxon>Bacillati</taxon>
        <taxon>Bacillota</taxon>
        <taxon>Clostridia</taxon>
        <taxon>Eubacteriales</taxon>
        <taxon>Desulfitobacteriaceae</taxon>
        <taxon>Desulfosporosinus</taxon>
    </lineage>
</organism>
<evidence type="ECO:0000259" key="3">
    <source>
        <dbReference type="Pfam" id="PF13439"/>
    </source>
</evidence>
<keyword evidence="2 4" id="KW-0808">Transferase</keyword>
<dbReference type="Proteomes" id="UP000036356">
    <property type="component" value="Unassembled WGS sequence"/>
</dbReference>
<dbReference type="SUPFAM" id="SSF53756">
    <property type="entry name" value="UDP-Glycosyltransferase/glycogen phosphorylase"/>
    <property type="match status" value="1"/>
</dbReference>